<evidence type="ECO:0000256" key="8">
    <source>
        <dbReference type="ARBA" id="ARBA00023136"/>
    </source>
</evidence>
<comment type="similarity">
    <text evidence="2 9">Belongs to the energy-coupling factor EcfT family.</text>
</comment>
<comment type="subunit">
    <text evidence="9">Forms a stable energy-coupling factor (ECF) transporter complex composed of 2 membrane-embedded substrate-binding proteins (S component), 2 ATP-binding proteins (A component) and 2 transmembrane proteins (T component).</text>
</comment>
<organism evidence="10 11">
    <name type="scientific">Clostridium weizhouense</name>
    <dbReference type="NCBI Taxonomy" id="2859781"/>
    <lineage>
        <taxon>Bacteria</taxon>
        <taxon>Bacillati</taxon>
        <taxon>Bacillota</taxon>
        <taxon>Clostridia</taxon>
        <taxon>Eubacteriales</taxon>
        <taxon>Clostridiaceae</taxon>
        <taxon>Clostridium</taxon>
    </lineage>
</organism>
<dbReference type="Proteomes" id="UP001519921">
    <property type="component" value="Unassembled WGS sequence"/>
</dbReference>
<dbReference type="HAMAP" id="MF_01461">
    <property type="entry name" value="EcfT"/>
    <property type="match status" value="1"/>
</dbReference>
<evidence type="ECO:0000256" key="6">
    <source>
        <dbReference type="ARBA" id="ARBA00022692"/>
    </source>
</evidence>
<keyword evidence="11" id="KW-1185">Reference proteome</keyword>
<reference evidence="10 11" key="1">
    <citation type="submission" date="2021-07" db="EMBL/GenBank/DDBJ databases">
        <title>Clostridium weizhouense sp. nov., an anaerobic bacterium isolated from activated sludge of Petroleum wastewater.</title>
        <authorList>
            <person name="Li Q."/>
        </authorList>
    </citation>
    <scope>NUCLEOTIDE SEQUENCE [LARGE SCALE GENOMIC DNA]</scope>
    <source>
        <strain evidence="10 11">YB-6</strain>
    </source>
</reference>
<comment type="subcellular location">
    <subcellularLocation>
        <location evidence="1 9">Cell membrane</location>
        <topology evidence="1 9">Multi-pass membrane protein</topology>
    </subcellularLocation>
</comment>
<keyword evidence="8 9" id="KW-0472">Membrane</keyword>
<evidence type="ECO:0000256" key="7">
    <source>
        <dbReference type="ARBA" id="ARBA00022989"/>
    </source>
</evidence>
<evidence type="ECO:0000313" key="10">
    <source>
        <dbReference type="EMBL" id="MBW6410411.1"/>
    </source>
</evidence>
<proteinExistence type="inferred from homology"/>
<gene>
    <name evidence="9" type="primary">ecfT</name>
    <name evidence="10" type="ORF">KYD98_09930</name>
</gene>
<feature type="transmembrane region" description="Helical" evidence="9">
    <location>
        <begin position="109"/>
        <end position="133"/>
    </location>
</feature>
<name>A0ABS7APR5_9CLOT</name>
<dbReference type="CDD" id="cd16914">
    <property type="entry name" value="EcfT"/>
    <property type="match status" value="1"/>
</dbReference>
<comment type="caution">
    <text evidence="10">The sequence shown here is derived from an EMBL/GenBank/DDBJ whole genome shotgun (WGS) entry which is preliminary data.</text>
</comment>
<evidence type="ECO:0000256" key="4">
    <source>
        <dbReference type="ARBA" id="ARBA00022448"/>
    </source>
</evidence>
<dbReference type="PANTHER" id="PTHR34857:SF2">
    <property type="entry name" value="SLL0384 PROTEIN"/>
    <property type="match status" value="1"/>
</dbReference>
<feature type="transmembrane region" description="Helical" evidence="9">
    <location>
        <begin position="247"/>
        <end position="266"/>
    </location>
</feature>
<sequence>MLKDITIGQYIPGDSFIHKLDPRTKIIISILFIICLFIINKFIGYTFVVAFLVGIILVAKIPPRFIFNGLKPVFLLIALTAVLNIFMIRGTADTLVLKIGFLSIYEEGLKLAGFMALRLIFLIIGTSLLTLTTSPIELTDGIEKLIRPIGKEMAHELAMMMTIALRFIPTLMDETDKIMKAQKARGADFESGNIIKKAKSLIPLLVPLFISSFRRADELAMAMEARGYRGGSGRTRMKVLRFTYKDTIAFGVFLVLVLWSIIVRFIF</sequence>
<evidence type="ECO:0000256" key="5">
    <source>
        <dbReference type="ARBA" id="ARBA00022475"/>
    </source>
</evidence>
<evidence type="ECO:0000256" key="1">
    <source>
        <dbReference type="ARBA" id="ARBA00004651"/>
    </source>
</evidence>
<feature type="transmembrane region" description="Helical" evidence="9">
    <location>
        <begin position="26"/>
        <end position="59"/>
    </location>
</feature>
<dbReference type="PANTHER" id="PTHR34857">
    <property type="entry name" value="SLL0384 PROTEIN"/>
    <property type="match status" value="1"/>
</dbReference>
<dbReference type="EMBL" id="JAHXPT010000007">
    <property type="protein sequence ID" value="MBW6410411.1"/>
    <property type="molecule type" value="Genomic_DNA"/>
</dbReference>
<evidence type="ECO:0000313" key="11">
    <source>
        <dbReference type="Proteomes" id="UP001519921"/>
    </source>
</evidence>
<comment type="function">
    <text evidence="9">Transmembrane (T) component of an energy-coupling factor (ECF) ABC-transporter complex. Unlike classic ABC transporters this ECF transporter provides the energy necessary to transport a number of different substrates.</text>
</comment>
<keyword evidence="7 9" id="KW-1133">Transmembrane helix</keyword>
<feature type="transmembrane region" description="Helical" evidence="9">
    <location>
        <begin position="65"/>
        <end position="88"/>
    </location>
</feature>
<keyword evidence="6 9" id="KW-0812">Transmembrane</keyword>
<keyword evidence="5 9" id="KW-1003">Cell membrane</keyword>
<evidence type="ECO:0000256" key="3">
    <source>
        <dbReference type="ARBA" id="ARBA00014042"/>
    </source>
</evidence>
<dbReference type="InterPro" id="IPR024919">
    <property type="entry name" value="EcfT"/>
</dbReference>
<accession>A0ABS7APR5</accession>
<dbReference type="InterPro" id="IPR051611">
    <property type="entry name" value="ECF_transporter_component"/>
</dbReference>
<evidence type="ECO:0000256" key="9">
    <source>
        <dbReference type="HAMAP-Rule" id="MF_01461"/>
    </source>
</evidence>
<dbReference type="InterPro" id="IPR003339">
    <property type="entry name" value="ABC/ECF_trnsptr_transmembrane"/>
</dbReference>
<protein>
    <recommendedName>
        <fullName evidence="3 9">Energy-coupling factor transporter transmembrane protein EcfT</fullName>
        <shortName evidence="9">ECF transporter T component EcfT</shortName>
    </recommendedName>
</protein>
<keyword evidence="4 9" id="KW-0813">Transport</keyword>
<dbReference type="RefSeq" id="WP_219779703.1">
    <property type="nucleotide sequence ID" value="NZ_JAHXPT010000007.1"/>
</dbReference>
<evidence type="ECO:0000256" key="2">
    <source>
        <dbReference type="ARBA" id="ARBA00005660"/>
    </source>
</evidence>
<dbReference type="Pfam" id="PF02361">
    <property type="entry name" value="CbiQ"/>
    <property type="match status" value="1"/>
</dbReference>